<evidence type="ECO:0000313" key="1">
    <source>
        <dbReference type="EMBL" id="GIM90555.1"/>
    </source>
</evidence>
<dbReference type="EMBL" id="BOQN01000032">
    <property type="protein sequence ID" value="GIM90555.1"/>
    <property type="molecule type" value="Genomic_DNA"/>
</dbReference>
<organism evidence="1 2">
    <name type="scientific">Paractinoplanes toevensis</name>
    <dbReference type="NCBI Taxonomy" id="571911"/>
    <lineage>
        <taxon>Bacteria</taxon>
        <taxon>Bacillati</taxon>
        <taxon>Actinomycetota</taxon>
        <taxon>Actinomycetes</taxon>
        <taxon>Micromonosporales</taxon>
        <taxon>Micromonosporaceae</taxon>
        <taxon>Paractinoplanes</taxon>
    </lineage>
</organism>
<keyword evidence="2" id="KW-1185">Reference proteome</keyword>
<proteinExistence type="predicted"/>
<dbReference type="Proteomes" id="UP000677082">
    <property type="component" value="Unassembled WGS sequence"/>
</dbReference>
<sequence length="64" mass="7480">MSRKAQIDDRHRALRRRRRFSHTLRPVDRQGTQMGLKLIQCVIQDTPPVLDHNATLPEARLLPV</sequence>
<accession>A0A919T7Q9</accession>
<reference evidence="1 2" key="1">
    <citation type="submission" date="2021-03" db="EMBL/GenBank/DDBJ databases">
        <title>Whole genome shotgun sequence of Actinoplanes toevensis NBRC 105298.</title>
        <authorList>
            <person name="Komaki H."/>
            <person name="Tamura T."/>
        </authorList>
    </citation>
    <scope>NUCLEOTIDE SEQUENCE [LARGE SCALE GENOMIC DNA]</scope>
    <source>
        <strain evidence="1 2">NBRC 105298</strain>
    </source>
</reference>
<name>A0A919T7Q9_9ACTN</name>
<evidence type="ECO:0000313" key="2">
    <source>
        <dbReference type="Proteomes" id="UP000677082"/>
    </source>
</evidence>
<protein>
    <submittedName>
        <fullName evidence="1">Uncharacterized protein</fullName>
    </submittedName>
</protein>
<dbReference type="AlphaFoldDB" id="A0A919T7Q9"/>
<comment type="caution">
    <text evidence="1">The sequence shown here is derived from an EMBL/GenBank/DDBJ whole genome shotgun (WGS) entry which is preliminary data.</text>
</comment>
<gene>
    <name evidence="1" type="ORF">Ato02nite_023480</name>
</gene>